<sequence length="86" mass="9126">ACGALGAAIWIRLVKCQKEAGAKITFNDPRAADTIDRFLKCTNYEFECSTIVGRKFASVDDHAEFVRCGGCAKVLEALAAAGLSAV</sequence>
<comment type="caution">
    <text evidence="1">The sequence shown here is derived from an EMBL/GenBank/DDBJ whole genome shotgun (WGS) entry which is preliminary data.</text>
</comment>
<evidence type="ECO:0000313" key="2">
    <source>
        <dbReference type="Proteomes" id="UP000250918"/>
    </source>
</evidence>
<protein>
    <submittedName>
        <fullName evidence="1">Uncharacterized protein</fullName>
    </submittedName>
</protein>
<name>A0A855X5G4_9BACT</name>
<feature type="non-terminal residue" evidence="1">
    <location>
        <position position="1"/>
    </location>
</feature>
<reference evidence="1 2" key="1">
    <citation type="journal article" date="2018" name="ISME J.">
        <title>A methanotrophic archaeon couples anaerobic oxidation of methane to Fe(III) reduction.</title>
        <authorList>
            <person name="Cai C."/>
            <person name="Leu A.O."/>
            <person name="Xie G.J."/>
            <person name="Guo J."/>
            <person name="Feng Y."/>
            <person name="Zhao J.X."/>
            <person name="Tyson G.W."/>
            <person name="Yuan Z."/>
            <person name="Hu S."/>
        </authorList>
    </citation>
    <scope>NUCLEOTIDE SEQUENCE [LARGE SCALE GENOMIC DNA]</scope>
    <source>
        <strain evidence="1">FeB_12</strain>
    </source>
</reference>
<dbReference type="EMBL" id="PQAP01000139">
    <property type="protein sequence ID" value="PWB70622.1"/>
    <property type="molecule type" value="Genomic_DNA"/>
</dbReference>
<organism evidence="1 2">
    <name type="scientific">candidate division GN15 bacterium</name>
    <dbReference type="NCBI Taxonomy" id="2072418"/>
    <lineage>
        <taxon>Bacteria</taxon>
        <taxon>candidate division GN15</taxon>
    </lineage>
</organism>
<gene>
    <name evidence="1" type="ORF">C3F09_08880</name>
</gene>
<dbReference type="AlphaFoldDB" id="A0A855X5G4"/>
<accession>A0A855X5G4</accession>
<dbReference type="Proteomes" id="UP000250918">
    <property type="component" value="Unassembled WGS sequence"/>
</dbReference>
<evidence type="ECO:0000313" key="1">
    <source>
        <dbReference type="EMBL" id="PWB70622.1"/>
    </source>
</evidence>
<proteinExistence type="predicted"/>